<dbReference type="PRINTS" id="PR00420">
    <property type="entry name" value="RNGMNOXGNASE"/>
</dbReference>
<dbReference type="Pfam" id="PF01494">
    <property type="entry name" value="FAD_binding_3"/>
    <property type="match status" value="1"/>
</dbReference>
<evidence type="ECO:0000259" key="3">
    <source>
        <dbReference type="Pfam" id="PF01494"/>
    </source>
</evidence>
<dbReference type="RefSeq" id="WP_261811803.1">
    <property type="nucleotide sequence ID" value="NZ_CP078078.1"/>
</dbReference>
<sequence>MLTDTPLDSQIAAQHDDRLRVLIVGAGIAGITLTQLLRRDGLHPVLVDRMPEMDHPGYMLALMPTVDQALVDLGVHEDYLAAGTPMQRYAFRSHRGKMLRSESMSDLLRVYGDYNGISRGALIEVLTESGCPVTFGTTVQQVTDRTALFVDRDGTPAGEGRFDLIVGAHGMNSRMRSVLGSAAPQVIETGWSGWVGWADDLSDPTLGEEIWGNGFFLGAYPVKNRLGVFLGGPDADLADGPVAFAASVRERVDSLGPRLEASLRAIETAPDPYLWRLDDARAPRWVLPAGVLLGDAAAGFLPTAGIGAGMAIESAWMLGRMLAHADRQTLPVLLEAWERVERPRVEAAQSNSQMLARLMFRRGRVLAWLRETTLRRLSVRAVLGPIVKLVAGRPDPDAVARQALA</sequence>
<feature type="domain" description="FAD-binding" evidence="3">
    <location>
        <begin position="19"/>
        <end position="350"/>
    </location>
</feature>
<keyword evidence="1" id="KW-0560">Oxidoreductase</keyword>
<name>A0ABY4J590_9MICO</name>
<dbReference type="Proteomes" id="UP000830631">
    <property type="component" value="Chromosome"/>
</dbReference>
<dbReference type="EMBL" id="CP078078">
    <property type="protein sequence ID" value="UPL19317.1"/>
    <property type="molecule type" value="Genomic_DNA"/>
</dbReference>
<evidence type="ECO:0000313" key="4">
    <source>
        <dbReference type="EMBL" id="UPL19317.1"/>
    </source>
</evidence>
<gene>
    <name evidence="4" type="ORF">KV397_16860</name>
</gene>
<dbReference type="PANTHER" id="PTHR13789">
    <property type="entry name" value="MONOOXYGENASE"/>
    <property type="match status" value="1"/>
</dbReference>
<accession>A0ABY4J590</accession>
<dbReference type="GO" id="GO:0004497">
    <property type="term" value="F:monooxygenase activity"/>
    <property type="evidence" value="ECO:0007669"/>
    <property type="project" value="UniProtKB-KW"/>
</dbReference>
<evidence type="ECO:0000256" key="1">
    <source>
        <dbReference type="ARBA" id="ARBA00023002"/>
    </source>
</evidence>
<evidence type="ECO:0000313" key="5">
    <source>
        <dbReference type="Proteomes" id="UP000830631"/>
    </source>
</evidence>
<reference evidence="4 5" key="1">
    <citation type="submission" date="2021-06" db="EMBL/GenBank/DDBJ databases">
        <title>Genome-based taxonomic framework of Microbacterium strains isolated from marine environment, the description of four new species and reclassification of four preexisting species.</title>
        <authorList>
            <person name="Lee S.D."/>
            <person name="Kim S.-M."/>
            <person name="Byeon Y.-S."/>
            <person name="Yang H.L."/>
            <person name="Kim I.S."/>
        </authorList>
    </citation>
    <scope>NUCLEOTIDE SEQUENCE [LARGE SCALE GENOMIC DNA]</scope>
    <source>
        <strain evidence="4 5">KSW4-10</strain>
    </source>
</reference>
<organism evidence="4 5">
    <name type="scientific">Microbacterium aurugineum</name>
    <dbReference type="NCBI Taxonomy" id="2851642"/>
    <lineage>
        <taxon>Bacteria</taxon>
        <taxon>Bacillati</taxon>
        <taxon>Actinomycetota</taxon>
        <taxon>Actinomycetes</taxon>
        <taxon>Micrococcales</taxon>
        <taxon>Microbacteriaceae</taxon>
        <taxon>Microbacterium</taxon>
    </lineage>
</organism>
<dbReference type="InterPro" id="IPR002938">
    <property type="entry name" value="FAD-bd"/>
</dbReference>
<dbReference type="InterPro" id="IPR050493">
    <property type="entry name" value="FAD-dep_Monooxygenase_BioMet"/>
</dbReference>
<evidence type="ECO:0000256" key="2">
    <source>
        <dbReference type="ARBA" id="ARBA00023033"/>
    </source>
</evidence>
<dbReference type="Gene3D" id="3.50.50.60">
    <property type="entry name" value="FAD/NAD(P)-binding domain"/>
    <property type="match status" value="1"/>
</dbReference>
<proteinExistence type="predicted"/>
<keyword evidence="5" id="KW-1185">Reference proteome</keyword>
<dbReference type="SUPFAM" id="SSF51905">
    <property type="entry name" value="FAD/NAD(P)-binding domain"/>
    <property type="match status" value="1"/>
</dbReference>
<keyword evidence="2 4" id="KW-0503">Monooxygenase</keyword>
<dbReference type="PANTHER" id="PTHR13789:SF309">
    <property type="entry name" value="PUTATIVE (AFU_ORTHOLOGUE AFUA_6G14510)-RELATED"/>
    <property type="match status" value="1"/>
</dbReference>
<protein>
    <submittedName>
        <fullName evidence="4">FAD-dependent monooxygenase</fullName>
    </submittedName>
</protein>
<dbReference type="InterPro" id="IPR036188">
    <property type="entry name" value="FAD/NAD-bd_sf"/>
</dbReference>